<feature type="compositionally biased region" description="Gly residues" evidence="1">
    <location>
        <begin position="118"/>
        <end position="132"/>
    </location>
</feature>
<protein>
    <submittedName>
        <fullName evidence="2">Uncharacterized protein</fullName>
    </submittedName>
</protein>
<name>A0A1Y5IDX4_OSTTA</name>
<proteinExistence type="predicted"/>
<dbReference type="EMBL" id="KZ155780">
    <property type="protein sequence ID" value="OUS46827.1"/>
    <property type="molecule type" value="Genomic_DNA"/>
</dbReference>
<gene>
    <name evidence="2" type="ORF">BE221DRAFT_8493</name>
</gene>
<feature type="region of interest" description="Disordered" evidence="1">
    <location>
        <begin position="204"/>
        <end position="224"/>
    </location>
</feature>
<sequence>MATTMMGGNDDVDAVRRRRWGVAAPVASSDATATAHRGFVNHAEAVEDPGECARGGRRGVLARWTGGGGGDGGDDDARARAPGGATCHNRFIHGRGARDPFAPASASARLMETSGTGDADGAGAGERVGGAGEAREAPFARAGRGRRLVEGVDCTRAVTYAYDRGRGMWTARGADGDAADVGFVASSRRHVHVVNDSYDAHASTSLDQRSMDKEMEDSEEESTSTIWIPVAREDGARFWIEAAADVSPTEQLASWCRGDVPWPTARALDLGKDRTGLPRGAPGPAIEDADAIASIQLHLRRLHEENVRAAATAAEVTAATESAPPRSLTPSEHLDLLRQLALARSERDRLRDKLRALGHVDDADDLS</sequence>
<organism evidence="2">
    <name type="scientific">Ostreococcus tauri</name>
    <name type="common">Marine green alga</name>
    <dbReference type="NCBI Taxonomy" id="70448"/>
    <lineage>
        <taxon>Eukaryota</taxon>
        <taxon>Viridiplantae</taxon>
        <taxon>Chlorophyta</taxon>
        <taxon>Mamiellophyceae</taxon>
        <taxon>Mamiellales</taxon>
        <taxon>Bathycoccaceae</taxon>
        <taxon>Ostreococcus</taxon>
    </lineage>
</organism>
<evidence type="ECO:0000313" key="2">
    <source>
        <dbReference type="EMBL" id="OUS46827.1"/>
    </source>
</evidence>
<accession>A0A1Y5IDX4</accession>
<dbReference type="Proteomes" id="UP000195557">
    <property type="component" value="Unassembled WGS sequence"/>
</dbReference>
<feature type="region of interest" description="Disordered" evidence="1">
    <location>
        <begin position="114"/>
        <end position="136"/>
    </location>
</feature>
<evidence type="ECO:0000256" key="1">
    <source>
        <dbReference type="SAM" id="MobiDB-lite"/>
    </source>
</evidence>
<dbReference type="AlphaFoldDB" id="A0A1Y5IDX4"/>
<reference evidence="2" key="1">
    <citation type="submission" date="2017-04" db="EMBL/GenBank/DDBJ databases">
        <title>Population genomics of picophytoplankton unveils novel chromosome hypervariability.</title>
        <authorList>
            <consortium name="DOE Joint Genome Institute"/>
            <person name="Blanc-Mathieu R."/>
            <person name="Krasovec M."/>
            <person name="Hebrard M."/>
            <person name="Yau S."/>
            <person name="Desgranges E."/>
            <person name="Martin J."/>
            <person name="Schackwitz W."/>
            <person name="Kuo A."/>
            <person name="Salin G."/>
            <person name="Donnadieu C."/>
            <person name="Desdevises Y."/>
            <person name="Sanchez-Ferandin S."/>
            <person name="Moreau H."/>
            <person name="Rivals E."/>
            <person name="Grigoriev I.V."/>
            <person name="Grimsley N."/>
            <person name="Eyre-Walker A."/>
            <person name="Piganeau G."/>
        </authorList>
    </citation>
    <scope>NUCLEOTIDE SEQUENCE [LARGE SCALE GENOMIC DNA]</scope>
    <source>
        <strain evidence="2">RCC 1115</strain>
    </source>
</reference>